<sequence length="376" mass="39996">MAHGVEDEGMWERLRTTWFFRSAPWLLPFAVLTAGIALNVLGPFTALFPVPPLIAAALWTFRGTLLISVLSTAALGFVVYWWAPLGLREGTVRLTTTAVVCGIALFINRALEHSVRRLASARRVAEAVQLSVLPTPPARVGELSVAVRYEAAQEGARIGGDLYAVAASPFGVRMMVADVRGKGLLAVDAVTVVLGAFREAAEREPGLAEVAARVDQALHRERRERDGVERAEGFVTAVLAEVPAGDPGTLRIVNRGHPFPLLLRDGAVTPLEPGSFSLPLGLDDLGELAPEVECVEFPPGALLLLYTDGMSEARDAGGVFYDPVEQLAGRRFDGPAALLEGVLGDVAEHTGGVTADDLALLAVRRDRGEGPPPRPG</sequence>
<dbReference type="PANTHER" id="PTHR43156:SF2">
    <property type="entry name" value="STAGE II SPORULATION PROTEIN E"/>
    <property type="match status" value="1"/>
</dbReference>
<keyword evidence="2" id="KW-0812">Transmembrane</keyword>
<protein>
    <submittedName>
        <fullName evidence="4">Serine/threonine-protein phosphatase</fullName>
    </submittedName>
</protein>
<dbReference type="Proteomes" id="UP000695264">
    <property type="component" value="Unassembled WGS sequence"/>
</dbReference>
<feature type="transmembrane region" description="Helical" evidence="2">
    <location>
        <begin position="25"/>
        <end position="47"/>
    </location>
</feature>
<dbReference type="InterPro" id="IPR052016">
    <property type="entry name" value="Bact_Sigma-Reg"/>
</dbReference>
<dbReference type="SMART" id="SM00331">
    <property type="entry name" value="PP2C_SIG"/>
    <property type="match status" value="1"/>
</dbReference>
<dbReference type="SUPFAM" id="SSF81606">
    <property type="entry name" value="PP2C-like"/>
    <property type="match status" value="1"/>
</dbReference>
<keyword evidence="1" id="KW-0378">Hydrolase</keyword>
<dbReference type="InterPro" id="IPR001932">
    <property type="entry name" value="PPM-type_phosphatase-like_dom"/>
</dbReference>
<feature type="domain" description="PPM-type phosphatase" evidence="3">
    <location>
        <begin position="143"/>
        <end position="365"/>
    </location>
</feature>
<reference evidence="4 5" key="1">
    <citation type="submission" date="2020-03" db="EMBL/GenBank/DDBJ databases">
        <title>WGS of actinomycetes isolated from Thailand.</title>
        <authorList>
            <person name="Thawai C."/>
        </authorList>
    </citation>
    <scope>NUCLEOTIDE SEQUENCE [LARGE SCALE GENOMIC DNA]</scope>
    <source>
        <strain evidence="4 5">PLAI 1-29</strain>
    </source>
</reference>
<name>A0ABX1C094_9ACTN</name>
<keyword evidence="5" id="KW-1185">Reference proteome</keyword>
<dbReference type="Gene3D" id="3.60.40.10">
    <property type="entry name" value="PPM-type phosphatase domain"/>
    <property type="match status" value="1"/>
</dbReference>
<proteinExistence type="predicted"/>
<dbReference type="InterPro" id="IPR036457">
    <property type="entry name" value="PPM-type-like_dom_sf"/>
</dbReference>
<accession>A0ABX1C094</accession>
<evidence type="ECO:0000256" key="2">
    <source>
        <dbReference type="SAM" id="Phobius"/>
    </source>
</evidence>
<dbReference type="EMBL" id="JAATEN010000023">
    <property type="protein sequence ID" value="NJQ03291.1"/>
    <property type="molecule type" value="Genomic_DNA"/>
</dbReference>
<comment type="caution">
    <text evidence="4">The sequence shown here is derived from an EMBL/GenBank/DDBJ whole genome shotgun (WGS) entry which is preliminary data.</text>
</comment>
<dbReference type="Pfam" id="PF07228">
    <property type="entry name" value="SpoIIE"/>
    <property type="match status" value="1"/>
</dbReference>
<keyword evidence="2" id="KW-0472">Membrane</keyword>
<organism evidence="4 5">
    <name type="scientific">Streptomyces zingiberis</name>
    <dbReference type="NCBI Taxonomy" id="2053010"/>
    <lineage>
        <taxon>Bacteria</taxon>
        <taxon>Bacillati</taxon>
        <taxon>Actinomycetota</taxon>
        <taxon>Actinomycetes</taxon>
        <taxon>Kitasatosporales</taxon>
        <taxon>Streptomycetaceae</taxon>
        <taxon>Streptomyces</taxon>
    </lineage>
</organism>
<evidence type="ECO:0000259" key="3">
    <source>
        <dbReference type="SMART" id="SM00331"/>
    </source>
</evidence>
<dbReference type="RefSeq" id="WP_168103913.1">
    <property type="nucleotide sequence ID" value="NZ_JAATEN010000023.1"/>
</dbReference>
<feature type="transmembrane region" description="Helical" evidence="2">
    <location>
        <begin position="59"/>
        <end position="82"/>
    </location>
</feature>
<keyword evidence="2" id="KW-1133">Transmembrane helix</keyword>
<dbReference type="PANTHER" id="PTHR43156">
    <property type="entry name" value="STAGE II SPORULATION PROTEIN E-RELATED"/>
    <property type="match status" value="1"/>
</dbReference>
<gene>
    <name evidence="4" type="ORF">HCK00_22850</name>
</gene>
<evidence type="ECO:0000256" key="1">
    <source>
        <dbReference type="ARBA" id="ARBA00022801"/>
    </source>
</evidence>
<evidence type="ECO:0000313" key="4">
    <source>
        <dbReference type="EMBL" id="NJQ03291.1"/>
    </source>
</evidence>
<evidence type="ECO:0000313" key="5">
    <source>
        <dbReference type="Proteomes" id="UP000695264"/>
    </source>
</evidence>